<keyword evidence="2 3" id="KW-0802">TPR repeat</keyword>
<name>A0A7W7D258_9ACTN</name>
<dbReference type="Proteomes" id="UP000542742">
    <property type="component" value="Unassembled WGS sequence"/>
</dbReference>
<keyword evidence="1" id="KW-0677">Repeat</keyword>
<dbReference type="InterPro" id="IPR019734">
    <property type="entry name" value="TPR_rpt"/>
</dbReference>
<dbReference type="InterPro" id="IPR050498">
    <property type="entry name" value="Ycf3"/>
</dbReference>
<dbReference type="Pfam" id="PF13181">
    <property type="entry name" value="TPR_8"/>
    <property type="match status" value="1"/>
</dbReference>
<evidence type="ECO:0000256" key="3">
    <source>
        <dbReference type="PROSITE-ProRule" id="PRU00339"/>
    </source>
</evidence>
<dbReference type="SMART" id="SM00028">
    <property type="entry name" value="TPR"/>
    <property type="match status" value="2"/>
</dbReference>
<dbReference type="EMBL" id="JACHMF010000001">
    <property type="protein sequence ID" value="MBB4697925.1"/>
    <property type="molecule type" value="Genomic_DNA"/>
</dbReference>
<organism evidence="5 6">
    <name type="scientific">Paractinoplanes abujensis</name>
    <dbReference type="NCBI Taxonomy" id="882441"/>
    <lineage>
        <taxon>Bacteria</taxon>
        <taxon>Bacillati</taxon>
        <taxon>Actinomycetota</taxon>
        <taxon>Actinomycetes</taxon>
        <taxon>Micromonosporales</taxon>
        <taxon>Micromonosporaceae</taxon>
        <taxon>Paractinoplanes</taxon>
    </lineage>
</organism>
<evidence type="ECO:0000313" key="5">
    <source>
        <dbReference type="EMBL" id="MBB4697925.1"/>
    </source>
</evidence>
<evidence type="ECO:0000256" key="2">
    <source>
        <dbReference type="ARBA" id="ARBA00022803"/>
    </source>
</evidence>
<comment type="caution">
    <text evidence="5">The sequence shown here is derived from an EMBL/GenBank/DDBJ whole genome shotgun (WGS) entry which is preliminary data.</text>
</comment>
<feature type="repeat" description="TPR" evidence="3">
    <location>
        <begin position="175"/>
        <end position="208"/>
    </location>
</feature>
<dbReference type="PANTHER" id="PTHR44858">
    <property type="entry name" value="TETRATRICOPEPTIDE REPEAT PROTEIN 6"/>
    <property type="match status" value="1"/>
</dbReference>
<dbReference type="AlphaFoldDB" id="A0A7W7D258"/>
<accession>A0A7W7D258</accession>
<gene>
    <name evidence="5" type="ORF">BKA14_008073</name>
</gene>
<dbReference type="InterPro" id="IPR011990">
    <property type="entry name" value="TPR-like_helical_dom_sf"/>
</dbReference>
<feature type="compositionally biased region" description="Pro residues" evidence="4">
    <location>
        <begin position="112"/>
        <end position="136"/>
    </location>
</feature>
<reference evidence="5 6" key="1">
    <citation type="submission" date="2020-08" db="EMBL/GenBank/DDBJ databases">
        <title>Sequencing the genomes of 1000 actinobacteria strains.</title>
        <authorList>
            <person name="Klenk H.-P."/>
        </authorList>
    </citation>
    <scope>NUCLEOTIDE SEQUENCE [LARGE SCALE GENOMIC DNA]</scope>
    <source>
        <strain evidence="5 6">DSM 45518</strain>
    </source>
</reference>
<keyword evidence="6" id="KW-1185">Reference proteome</keyword>
<dbReference type="RefSeq" id="WP_184955990.1">
    <property type="nucleotide sequence ID" value="NZ_BOMC01000025.1"/>
</dbReference>
<evidence type="ECO:0000256" key="1">
    <source>
        <dbReference type="ARBA" id="ARBA00022737"/>
    </source>
</evidence>
<protein>
    <submittedName>
        <fullName evidence="5">Tetratricopeptide (TPR) repeat protein</fullName>
    </submittedName>
</protein>
<proteinExistence type="predicted"/>
<dbReference type="Gene3D" id="1.25.40.10">
    <property type="entry name" value="Tetratricopeptide repeat domain"/>
    <property type="match status" value="1"/>
</dbReference>
<sequence>MTDDQRSREALRQIAQDPIALSDPRRVEGLLRDLAPGARRETFLLVQAQRLGLVEALRSRLLPPRMLAAQWIHVLQEDLALTSEAATWTVTRWAEALAAAGLADAPIEAEPVAPPPLEMPAPPRPRTAPAADPPAPARAQAAVPAGSRAFPAPPQPRESAGHGVADQGVQLAAESWALRHRGESHRRRGDFGAAMRDLNASLALTPNDAEALLSRGDTFRELGQTQRARADLDRSIGISPTARAFAARAVLHAQTGSTESARLDMAMACALDPERKSFEEWWRHF</sequence>
<feature type="region of interest" description="Disordered" evidence="4">
    <location>
        <begin position="109"/>
        <end position="165"/>
    </location>
</feature>
<dbReference type="PANTHER" id="PTHR44858:SF1">
    <property type="entry name" value="UDP-N-ACETYLGLUCOSAMINE--PEPTIDE N-ACETYLGLUCOSAMINYLTRANSFERASE SPINDLY-RELATED"/>
    <property type="match status" value="1"/>
</dbReference>
<feature type="compositionally biased region" description="Low complexity" evidence="4">
    <location>
        <begin position="137"/>
        <end position="149"/>
    </location>
</feature>
<dbReference type="SUPFAM" id="SSF48452">
    <property type="entry name" value="TPR-like"/>
    <property type="match status" value="1"/>
</dbReference>
<evidence type="ECO:0000256" key="4">
    <source>
        <dbReference type="SAM" id="MobiDB-lite"/>
    </source>
</evidence>
<feature type="repeat" description="TPR" evidence="3">
    <location>
        <begin position="209"/>
        <end position="242"/>
    </location>
</feature>
<evidence type="ECO:0000313" key="6">
    <source>
        <dbReference type="Proteomes" id="UP000542742"/>
    </source>
</evidence>
<dbReference type="PROSITE" id="PS50005">
    <property type="entry name" value="TPR"/>
    <property type="match status" value="2"/>
</dbReference>